<accession>E2BEK6</accession>
<evidence type="ECO:0000313" key="1">
    <source>
        <dbReference type="EMBL" id="EFN85873.1"/>
    </source>
</evidence>
<dbReference type="InParanoid" id="E2BEK6"/>
<protein>
    <submittedName>
        <fullName evidence="1">Uncharacterized protein</fullName>
    </submittedName>
</protein>
<dbReference type="Proteomes" id="UP000008237">
    <property type="component" value="Unassembled WGS sequence"/>
</dbReference>
<dbReference type="OrthoDB" id="7554769at2759"/>
<dbReference type="EMBL" id="GL447822">
    <property type="protein sequence ID" value="EFN85873.1"/>
    <property type="molecule type" value="Genomic_DNA"/>
</dbReference>
<reference evidence="1 2" key="1">
    <citation type="journal article" date="2010" name="Science">
        <title>Genomic comparison of the ants Camponotus floridanus and Harpegnathos saltator.</title>
        <authorList>
            <person name="Bonasio R."/>
            <person name="Zhang G."/>
            <person name="Ye C."/>
            <person name="Mutti N.S."/>
            <person name="Fang X."/>
            <person name="Qin N."/>
            <person name="Donahue G."/>
            <person name="Yang P."/>
            <person name="Li Q."/>
            <person name="Li C."/>
            <person name="Zhang P."/>
            <person name="Huang Z."/>
            <person name="Berger S.L."/>
            <person name="Reinberg D."/>
            <person name="Wang J."/>
            <person name="Liebig J."/>
        </authorList>
    </citation>
    <scope>NUCLEOTIDE SEQUENCE [LARGE SCALE GENOMIC DNA]</scope>
    <source>
        <strain evidence="1 2">R22 G/1</strain>
    </source>
</reference>
<sequence>LAASVLEAAQRVLGFSVRSKNLKGTHIKILRDASAAIAVDATLMANRMATGSSGENLVIMEVMTIKNQQLKASQEEQRKEMEELR</sequence>
<name>E2BEK6_HARSA</name>
<feature type="non-terminal residue" evidence="1">
    <location>
        <position position="85"/>
    </location>
</feature>
<proteinExistence type="predicted"/>
<feature type="non-terminal residue" evidence="1">
    <location>
        <position position="1"/>
    </location>
</feature>
<organism evidence="2">
    <name type="scientific">Harpegnathos saltator</name>
    <name type="common">Jerdon's jumping ant</name>
    <dbReference type="NCBI Taxonomy" id="610380"/>
    <lineage>
        <taxon>Eukaryota</taxon>
        <taxon>Metazoa</taxon>
        <taxon>Ecdysozoa</taxon>
        <taxon>Arthropoda</taxon>
        <taxon>Hexapoda</taxon>
        <taxon>Insecta</taxon>
        <taxon>Pterygota</taxon>
        <taxon>Neoptera</taxon>
        <taxon>Endopterygota</taxon>
        <taxon>Hymenoptera</taxon>
        <taxon>Apocrita</taxon>
        <taxon>Aculeata</taxon>
        <taxon>Formicoidea</taxon>
        <taxon>Formicidae</taxon>
        <taxon>Ponerinae</taxon>
        <taxon>Ponerini</taxon>
        <taxon>Harpegnathos</taxon>
    </lineage>
</organism>
<keyword evidence="2" id="KW-1185">Reference proteome</keyword>
<dbReference type="AlphaFoldDB" id="E2BEK6"/>
<gene>
    <name evidence="1" type="ORF">EAI_15649</name>
</gene>
<evidence type="ECO:0000313" key="2">
    <source>
        <dbReference type="Proteomes" id="UP000008237"/>
    </source>
</evidence>